<sequence>MQVGYTQYLNGNQRPKLS</sequence>
<evidence type="ECO:0000313" key="1">
    <source>
        <dbReference type="EMBL" id="JAD40921.1"/>
    </source>
</evidence>
<reference evidence="1" key="2">
    <citation type="journal article" date="2015" name="Data Brief">
        <title>Shoot transcriptome of the giant reed, Arundo donax.</title>
        <authorList>
            <person name="Barrero R.A."/>
            <person name="Guerrero F.D."/>
            <person name="Moolhuijzen P."/>
            <person name="Goolsby J.A."/>
            <person name="Tidwell J."/>
            <person name="Bellgard S.E."/>
            <person name="Bellgard M.I."/>
        </authorList>
    </citation>
    <scope>NUCLEOTIDE SEQUENCE</scope>
    <source>
        <tissue evidence="1">Shoot tissue taken approximately 20 cm above the soil surface</tissue>
    </source>
</reference>
<organism evidence="1">
    <name type="scientific">Arundo donax</name>
    <name type="common">Giant reed</name>
    <name type="synonym">Donax arundinaceus</name>
    <dbReference type="NCBI Taxonomy" id="35708"/>
    <lineage>
        <taxon>Eukaryota</taxon>
        <taxon>Viridiplantae</taxon>
        <taxon>Streptophyta</taxon>
        <taxon>Embryophyta</taxon>
        <taxon>Tracheophyta</taxon>
        <taxon>Spermatophyta</taxon>
        <taxon>Magnoliopsida</taxon>
        <taxon>Liliopsida</taxon>
        <taxon>Poales</taxon>
        <taxon>Poaceae</taxon>
        <taxon>PACMAD clade</taxon>
        <taxon>Arundinoideae</taxon>
        <taxon>Arundineae</taxon>
        <taxon>Arundo</taxon>
    </lineage>
</organism>
<name>A0A0A8ZQ51_ARUDO</name>
<reference evidence="1" key="1">
    <citation type="submission" date="2014-09" db="EMBL/GenBank/DDBJ databases">
        <authorList>
            <person name="Magalhaes I.L.F."/>
            <person name="Oliveira U."/>
            <person name="Santos F.R."/>
            <person name="Vidigal T.H.D.A."/>
            <person name="Brescovit A.D."/>
            <person name="Santos A.J."/>
        </authorList>
    </citation>
    <scope>NUCLEOTIDE SEQUENCE</scope>
    <source>
        <tissue evidence="1">Shoot tissue taken approximately 20 cm above the soil surface</tissue>
    </source>
</reference>
<accession>A0A0A8ZQ51</accession>
<dbReference type="EMBL" id="GBRH01256974">
    <property type="protein sequence ID" value="JAD40921.1"/>
    <property type="molecule type" value="Transcribed_RNA"/>
</dbReference>
<proteinExistence type="predicted"/>
<dbReference type="AlphaFoldDB" id="A0A0A8ZQ51"/>
<protein>
    <submittedName>
        <fullName evidence="1">Uncharacterized protein</fullName>
    </submittedName>
</protein>